<evidence type="ECO:0000256" key="14">
    <source>
        <dbReference type="ARBA" id="ARBA00042865"/>
    </source>
</evidence>
<keyword evidence="6" id="KW-0479">Metal-binding</keyword>
<protein>
    <recommendedName>
        <fullName evidence="14">Peptide O-xylosyltransferase</fullName>
    </recommendedName>
</protein>
<keyword evidence="7" id="KW-0256">Endoplasmic reticulum</keyword>
<evidence type="ECO:0000256" key="1">
    <source>
        <dbReference type="ARBA" id="ARBA00004323"/>
    </source>
</evidence>
<evidence type="ECO:0000256" key="8">
    <source>
        <dbReference type="ARBA" id="ARBA00022968"/>
    </source>
</evidence>
<dbReference type="InterPro" id="IPR043538">
    <property type="entry name" value="XYLT"/>
</dbReference>
<evidence type="ECO:0000256" key="11">
    <source>
        <dbReference type="ARBA" id="ARBA00023136"/>
    </source>
</evidence>
<dbReference type="EMBL" id="CZAU01000044">
    <property type="protein sequence ID" value="CUQ13847.1"/>
    <property type="molecule type" value="Genomic_DNA"/>
</dbReference>
<dbReference type="RefSeq" id="WP_055162151.1">
    <property type="nucleotide sequence ID" value="NZ_CZAU01000044.1"/>
</dbReference>
<comment type="subcellular location">
    <subcellularLocation>
        <location evidence="2">Endoplasmic reticulum membrane</location>
        <topology evidence="2">Single-pass type II membrane protein</topology>
    </subcellularLocation>
    <subcellularLocation>
        <location evidence="1">Golgi apparatus membrane</location>
        <topology evidence="1">Single-pass type II membrane protein</topology>
    </subcellularLocation>
</comment>
<keyword evidence="9" id="KW-1133">Transmembrane helix</keyword>
<dbReference type="GO" id="GO:0016020">
    <property type="term" value="C:membrane"/>
    <property type="evidence" value="ECO:0007669"/>
    <property type="project" value="InterPro"/>
</dbReference>
<dbReference type="InterPro" id="IPR003406">
    <property type="entry name" value="Glyco_trans_14"/>
</dbReference>
<keyword evidence="5" id="KW-0812">Transmembrane</keyword>
<evidence type="ECO:0000313" key="15">
    <source>
        <dbReference type="EMBL" id="CUQ13847.1"/>
    </source>
</evidence>
<dbReference type="GO" id="GO:0015012">
    <property type="term" value="P:heparan sulfate proteoglycan biosynthetic process"/>
    <property type="evidence" value="ECO:0007669"/>
    <property type="project" value="TreeGrafter"/>
</dbReference>
<dbReference type="AlphaFoldDB" id="A0A174U114"/>
<dbReference type="OrthoDB" id="7943907at2"/>
<evidence type="ECO:0000256" key="2">
    <source>
        <dbReference type="ARBA" id="ARBA00004648"/>
    </source>
</evidence>
<dbReference type="GO" id="GO:0050650">
    <property type="term" value="P:chondroitin sulfate proteoglycan biosynthetic process"/>
    <property type="evidence" value="ECO:0007669"/>
    <property type="project" value="TreeGrafter"/>
</dbReference>
<keyword evidence="8" id="KW-0735">Signal-anchor</keyword>
<evidence type="ECO:0000256" key="7">
    <source>
        <dbReference type="ARBA" id="ARBA00022824"/>
    </source>
</evidence>
<evidence type="ECO:0000256" key="5">
    <source>
        <dbReference type="ARBA" id="ARBA00022692"/>
    </source>
</evidence>
<evidence type="ECO:0000256" key="12">
    <source>
        <dbReference type="ARBA" id="ARBA00023157"/>
    </source>
</evidence>
<keyword evidence="13" id="KW-0325">Glycoprotein</keyword>
<sequence>MKKHAYLIIAHNQFALLKELLKSIDDERNDIYIHIDKKIKNIESIKLKKVCNYSNIYFTERISVSWGSESLIKATMILLKNSTSNTQEYSYYHFISGQDFPLKSQDKIHNFFDEHQGYEFISCRKPSQAEMERIKFYYPFQQIFGGRTIFNKVGKRVSVFFQKVLSIDRTKEAYKVYGIGSQWFSITNRMAEYIVSQEDKIKKYFYKGLCADEMFLQTLWLNAPFYNENMRYHSERRNHPCIQEIFFDVVRAIDFSRGNIESPYVFDEKDYEMLIESNCCFARKMEEQKSKELIKKLSKF</sequence>
<organism evidence="15 16">
    <name type="scientific">Anaerostipes hadrus</name>
    <dbReference type="NCBI Taxonomy" id="649756"/>
    <lineage>
        <taxon>Bacteria</taxon>
        <taxon>Bacillati</taxon>
        <taxon>Bacillota</taxon>
        <taxon>Clostridia</taxon>
        <taxon>Lachnospirales</taxon>
        <taxon>Lachnospiraceae</taxon>
        <taxon>Anaerostipes</taxon>
    </lineage>
</organism>
<dbReference type="Pfam" id="PF02485">
    <property type="entry name" value="Branch"/>
    <property type="match status" value="1"/>
</dbReference>
<gene>
    <name evidence="15" type="ORF">ERS852520_03167</name>
</gene>
<keyword evidence="3" id="KW-0328">Glycosyltransferase</keyword>
<keyword evidence="12" id="KW-1015">Disulfide bond</keyword>
<accession>A0A174U114</accession>
<keyword evidence="4" id="KW-0808">Transferase</keyword>
<keyword evidence="10" id="KW-0333">Golgi apparatus</keyword>
<dbReference type="Proteomes" id="UP000095564">
    <property type="component" value="Unassembled WGS sequence"/>
</dbReference>
<name>A0A174U114_ANAHA</name>
<evidence type="ECO:0000256" key="13">
    <source>
        <dbReference type="ARBA" id="ARBA00023180"/>
    </source>
</evidence>
<dbReference type="GO" id="GO:0030158">
    <property type="term" value="F:protein xylosyltransferase activity"/>
    <property type="evidence" value="ECO:0007669"/>
    <property type="project" value="InterPro"/>
</dbReference>
<evidence type="ECO:0000256" key="9">
    <source>
        <dbReference type="ARBA" id="ARBA00022989"/>
    </source>
</evidence>
<dbReference type="PANTHER" id="PTHR46025">
    <property type="entry name" value="XYLOSYLTRANSFERASE OXT"/>
    <property type="match status" value="1"/>
</dbReference>
<evidence type="ECO:0000256" key="4">
    <source>
        <dbReference type="ARBA" id="ARBA00022679"/>
    </source>
</evidence>
<dbReference type="GO" id="GO:0046872">
    <property type="term" value="F:metal ion binding"/>
    <property type="evidence" value="ECO:0007669"/>
    <property type="project" value="UniProtKB-KW"/>
</dbReference>
<evidence type="ECO:0000313" key="16">
    <source>
        <dbReference type="Proteomes" id="UP000095564"/>
    </source>
</evidence>
<evidence type="ECO:0000256" key="10">
    <source>
        <dbReference type="ARBA" id="ARBA00023034"/>
    </source>
</evidence>
<keyword evidence="11" id="KW-0472">Membrane</keyword>
<reference evidence="15 16" key="1">
    <citation type="submission" date="2015-09" db="EMBL/GenBank/DDBJ databases">
        <authorList>
            <consortium name="Pathogen Informatics"/>
        </authorList>
    </citation>
    <scope>NUCLEOTIDE SEQUENCE [LARGE SCALE GENOMIC DNA]</scope>
    <source>
        <strain evidence="15 16">2789STDY5834908</strain>
    </source>
</reference>
<dbReference type="PANTHER" id="PTHR46025:SF3">
    <property type="entry name" value="XYLOSYLTRANSFERASE OXT"/>
    <property type="match status" value="1"/>
</dbReference>
<evidence type="ECO:0000256" key="3">
    <source>
        <dbReference type="ARBA" id="ARBA00022676"/>
    </source>
</evidence>
<proteinExistence type="predicted"/>
<evidence type="ECO:0000256" key="6">
    <source>
        <dbReference type="ARBA" id="ARBA00022723"/>
    </source>
</evidence>